<reference evidence="2" key="1">
    <citation type="journal article" date="2024" name="Proc. Natl. Acad. Sci. U.S.A.">
        <title>Extraordinary preservation of gene collinearity over three hundred million years revealed in homosporous lycophytes.</title>
        <authorList>
            <person name="Li C."/>
            <person name="Wickell D."/>
            <person name="Kuo L.Y."/>
            <person name="Chen X."/>
            <person name="Nie B."/>
            <person name="Liao X."/>
            <person name="Peng D."/>
            <person name="Ji J."/>
            <person name="Jenkins J."/>
            <person name="Williams M."/>
            <person name="Shu S."/>
            <person name="Plott C."/>
            <person name="Barry K."/>
            <person name="Rajasekar S."/>
            <person name="Grimwood J."/>
            <person name="Han X."/>
            <person name="Sun S."/>
            <person name="Hou Z."/>
            <person name="He W."/>
            <person name="Dai G."/>
            <person name="Sun C."/>
            <person name="Schmutz J."/>
            <person name="Leebens-Mack J.H."/>
            <person name="Li F.W."/>
            <person name="Wang L."/>
        </authorList>
    </citation>
    <scope>NUCLEOTIDE SEQUENCE [LARGE SCALE GENOMIC DNA]</scope>
    <source>
        <strain evidence="2">cv. PW_Plant_1</strain>
    </source>
</reference>
<gene>
    <name evidence="1" type="ORF">O6H91_12G033600</name>
</gene>
<dbReference type="Proteomes" id="UP001162992">
    <property type="component" value="Chromosome 12"/>
</dbReference>
<accession>A0ACC2C093</accession>
<organism evidence="1 2">
    <name type="scientific">Diphasiastrum complanatum</name>
    <name type="common">Issler's clubmoss</name>
    <name type="synonym">Lycopodium complanatum</name>
    <dbReference type="NCBI Taxonomy" id="34168"/>
    <lineage>
        <taxon>Eukaryota</taxon>
        <taxon>Viridiplantae</taxon>
        <taxon>Streptophyta</taxon>
        <taxon>Embryophyta</taxon>
        <taxon>Tracheophyta</taxon>
        <taxon>Lycopodiopsida</taxon>
        <taxon>Lycopodiales</taxon>
        <taxon>Lycopodiaceae</taxon>
        <taxon>Lycopodioideae</taxon>
        <taxon>Diphasiastrum</taxon>
    </lineage>
</organism>
<evidence type="ECO:0000313" key="1">
    <source>
        <dbReference type="EMBL" id="KAJ7535435.1"/>
    </source>
</evidence>
<proteinExistence type="predicted"/>
<sequence>MQAELGDENAVQAHSESLDDAGHGPEQLEQDGDHEFGDANDSDHDYHVSSLDADLDTGAFNSSREQGLRTQMFGDYVPEDQIEYGQDQGYQIPERRDQDQEQRAYVAQPEDYEEEEDDDDDDNDGDDGEDEDGEDEGDDAQKDGQYASVEAHGF</sequence>
<protein>
    <submittedName>
        <fullName evidence="1">Uncharacterized protein</fullName>
    </submittedName>
</protein>
<keyword evidence="2" id="KW-1185">Reference proteome</keyword>
<comment type="caution">
    <text evidence="1">The sequence shown here is derived from an EMBL/GenBank/DDBJ whole genome shotgun (WGS) entry which is preliminary data.</text>
</comment>
<name>A0ACC2C093_DIPCM</name>
<dbReference type="EMBL" id="CM055103">
    <property type="protein sequence ID" value="KAJ7535435.1"/>
    <property type="molecule type" value="Genomic_DNA"/>
</dbReference>
<evidence type="ECO:0000313" key="2">
    <source>
        <dbReference type="Proteomes" id="UP001162992"/>
    </source>
</evidence>